<dbReference type="EMBL" id="CP000724">
    <property type="protein sequence ID" value="ABR49019.1"/>
    <property type="molecule type" value="Genomic_DNA"/>
</dbReference>
<dbReference type="SUPFAM" id="SSF50346">
    <property type="entry name" value="PRC-barrel domain"/>
    <property type="match status" value="1"/>
</dbReference>
<organism evidence="2 3">
    <name type="scientific">Alkaliphilus metalliredigens (strain QYMF)</name>
    <dbReference type="NCBI Taxonomy" id="293826"/>
    <lineage>
        <taxon>Bacteria</taxon>
        <taxon>Bacillati</taxon>
        <taxon>Bacillota</taxon>
        <taxon>Clostridia</taxon>
        <taxon>Peptostreptococcales</taxon>
        <taxon>Natronincolaceae</taxon>
        <taxon>Alkaliphilus</taxon>
    </lineage>
</organism>
<dbReference type="Proteomes" id="UP000001572">
    <property type="component" value="Chromosome"/>
</dbReference>
<dbReference type="KEGG" id="amt:Amet_2869"/>
<feature type="domain" description="PRC-barrel" evidence="1">
    <location>
        <begin position="1"/>
        <end position="76"/>
    </location>
</feature>
<reference evidence="3" key="1">
    <citation type="journal article" date="2016" name="Genome Announc.">
        <title>Complete genome sequence of Alkaliphilus metalliredigens strain QYMF, an alkaliphilic and metal-reducing bacterium isolated from borax-contaminated leachate ponds.</title>
        <authorList>
            <person name="Hwang C."/>
            <person name="Copeland A."/>
            <person name="Lucas S."/>
            <person name="Lapidus A."/>
            <person name="Barry K."/>
            <person name="Detter J.C."/>
            <person name="Glavina Del Rio T."/>
            <person name="Hammon N."/>
            <person name="Israni S."/>
            <person name="Dalin E."/>
            <person name="Tice H."/>
            <person name="Pitluck S."/>
            <person name="Chertkov O."/>
            <person name="Brettin T."/>
            <person name="Bruce D."/>
            <person name="Han C."/>
            <person name="Schmutz J."/>
            <person name="Larimer F."/>
            <person name="Land M.L."/>
            <person name="Hauser L."/>
            <person name="Kyrpides N."/>
            <person name="Mikhailova N."/>
            <person name="Ye Q."/>
            <person name="Zhou J."/>
            <person name="Richardson P."/>
            <person name="Fields M.W."/>
        </authorList>
    </citation>
    <scope>NUCLEOTIDE SEQUENCE [LARGE SCALE GENOMIC DNA]</scope>
    <source>
        <strain evidence="3">QYMF</strain>
    </source>
</reference>
<dbReference type="PANTHER" id="PTHR40061:SF1">
    <property type="entry name" value="SPORULATION PROTEIN YLMC-RELATED"/>
    <property type="match status" value="1"/>
</dbReference>
<name>A6TS51_ALKMQ</name>
<dbReference type="InterPro" id="IPR027275">
    <property type="entry name" value="PRC-brl_dom"/>
</dbReference>
<dbReference type="HOGENOM" id="CLU_161336_0_1_9"/>
<dbReference type="AlphaFoldDB" id="A6TS51"/>
<gene>
    <name evidence="2" type="ordered locus">Amet_2869</name>
</gene>
<dbReference type="STRING" id="293826.Amet_2869"/>
<proteinExistence type="predicted"/>
<dbReference type="InterPro" id="IPR011033">
    <property type="entry name" value="PRC_barrel-like_sf"/>
</dbReference>
<dbReference type="RefSeq" id="WP_012063987.1">
    <property type="nucleotide sequence ID" value="NC_009633.1"/>
</dbReference>
<protein>
    <submittedName>
        <fullName evidence="2">Sporulation protein YlmC/YmxH</fullName>
    </submittedName>
</protein>
<dbReference type="PANTHER" id="PTHR40061">
    <property type="entry name" value="SPORULATION PROTEIN YLMC-RELATED"/>
    <property type="match status" value="1"/>
</dbReference>
<dbReference type="NCBIfam" id="TIGR02888">
    <property type="entry name" value="spore_YlmC_YmxH"/>
    <property type="match status" value="1"/>
</dbReference>
<sequence length="98" mass="11001">MIRASDLTEKEVVSITDGKKLGYISDLEVDMERGRVTAIIVPIEGRMMGLFGKEEEQEVTWGEIKHIGVDVILVEIKGPVEPRVENDDEGFYPIKAIK</sequence>
<dbReference type="OrthoDB" id="6024937at2"/>
<evidence type="ECO:0000313" key="2">
    <source>
        <dbReference type="EMBL" id="ABR49019.1"/>
    </source>
</evidence>
<keyword evidence="3" id="KW-1185">Reference proteome</keyword>
<dbReference type="InterPro" id="IPR014238">
    <property type="entry name" value="Spore_YlmC/YmxH"/>
</dbReference>
<accession>A6TS51</accession>
<evidence type="ECO:0000313" key="3">
    <source>
        <dbReference type="Proteomes" id="UP000001572"/>
    </source>
</evidence>
<dbReference type="eggNOG" id="COG1873">
    <property type="taxonomic scope" value="Bacteria"/>
</dbReference>
<dbReference type="Pfam" id="PF05239">
    <property type="entry name" value="PRC"/>
    <property type="match status" value="1"/>
</dbReference>
<dbReference type="Gene3D" id="2.30.30.240">
    <property type="entry name" value="PRC-barrel domain"/>
    <property type="match status" value="1"/>
</dbReference>
<evidence type="ECO:0000259" key="1">
    <source>
        <dbReference type="Pfam" id="PF05239"/>
    </source>
</evidence>